<dbReference type="InterPro" id="IPR043132">
    <property type="entry name" value="BCAT-like_C"/>
</dbReference>
<dbReference type="AlphaFoldDB" id="A0A7V3NU19"/>
<dbReference type="Gene3D" id="3.20.10.10">
    <property type="entry name" value="D-amino Acid Aminotransferase, subunit A, domain 2"/>
    <property type="match status" value="1"/>
</dbReference>
<dbReference type="GO" id="GO:0005829">
    <property type="term" value="C:cytosol"/>
    <property type="evidence" value="ECO:0007669"/>
    <property type="project" value="TreeGrafter"/>
</dbReference>
<dbReference type="EMBL" id="DTGD01000233">
    <property type="protein sequence ID" value="HGB36478.1"/>
    <property type="molecule type" value="Genomic_DNA"/>
</dbReference>
<comment type="similarity">
    <text evidence="2">Belongs to the class-IV pyridoxal-phosphate-dependent aminotransferase family.</text>
</comment>
<accession>A0A7V3NU19</accession>
<organism evidence="4">
    <name type="scientific">candidate division WOR-3 bacterium</name>
    <dbReference type="NCBI Taxonomy" id="2052148"/>
    <lineage>
        <taxon>Bacteria</taxon>
        <taxon>Bacteria division WOR-3</taxon>
    </lineage>
</organism>
<dbReference type="Pfam" id="PF01063">
    <property type="entry name" value="Aminotran_4"/>
    <property type="match status" value="1"/>
</dbReference>
<dbReference type="FunFam" id="3.20.10.10:FF:000002">
    <property type="entry name" value="D-alanine aminotransferase"/>
    <property type="match status" value="1"/>
</dbReference>
<dbReference type="PANTHER" id="PTHR42743">
    <property type="entry name" value="AMINO-ACID AMINOTRANSFERASE"/>
    <property type="match status" value="1"/>
</dbReference>
<dbReference type="InterPro" id="IPR050571">
    <property type="entry name" value="Class-IV_PLP-Dep_Aminotrnsfr"/>
</dbReference>
<evidence type="ECO:0000256" key="2">
    <source>
        <dbReference type="ARBA" id="ARBA00009320"/>
    </source>
</evidence>
<dbReference type="InterPro" id="IPR043131">
    <property type="entry name" value="BCAT-like_N"/>
</dbReference>
<dbReference type="GO" id="GO:0046394">
    <property type="term" value="P:carboxylic acid biosynthetic process"/>
    <property type="evidence" value="ECO:0007669"/>
    <property type="project" value="UniProtKB-ARBA"/>
</dbReference>
<proteinExistence type="inferred from homology"/>
<dbReference type="SUPFAM" id="SSF56752">
    <property type="entry name" value="D-aminoacid aminotransferase-like PLP-dependent enzymes"/>
    <property type="match status" value="1"/>
</dbReference>
<gene>
    <name evidence="4" type="ORF">ENV38_06220</name>
</gene>
<comment type="caution">
    <text evidence="4">The sequence shown here is derived from an EMBL/GenBank/DDBJ whole genome shotgun (WGS) entry which is preliminary data.</text>
</comment>
<dbReference type="GO" id="GO:0003824">
    <property type="term" value="F:catalytic activity"/>
    <property type="evidence" value="ECO:0007669"/>
    <property type="project" value="InterPro"/>
</dbReference>
<sequence>MAKRIYFIDGKFRRNPLSTIEDRGFFFADSIYEVIRARNGKPFFLEEHLTRLEKGLKEIKIDLKLDSGYLEEIIKKSLKKLKKKEAAIYLQITRGKEPRSHLPRRKTKPTIIIITSEFRPLAPRLFKEGVSLILYPDIRWARCDIKTTMLLPNVLAKIEAKERGFFDALFYKNGYITESTSSSFFGIIGGKLITHPATHDILPSITREKVLQIAKNIEIPIEERPLALEEIKKLEGAFLAGTTYDILPVKRIEEVEIPLSSLTSQIQIEYAKLLEKLSL</sequence>
<dbReference type="Gene3D" id="3.30.470.10">
    <property type="match status" value="1"/>
</dbReference>
<keyword evidence="3" id="KW-0663">Pyridoxal phosphate</keyword>
<name>A0A7V3NU19_UNCW3</name>
<evidence type="ECO:0000313" key="4">
    <source>
        <dbReference type="EMBL" id="HGB36478.1"/>
    </source>
</evidence>
<reference evidence="4" key="1">
    <citation type="journal article" date="2020" name="mSystems">
        <title>Genome- and Community-Level Interaction Insights into Carbon Utilization and Element Cycling Functions of Hydrothermarchaeota in Hydrothermal Sediment.</title>
        <authorList>
            <person name="Zhou Z."/>
            <person name="Liu Y."/>
            <person name="Xu W."/>
            <person name="Pan J."/>
            <person name="Luo Z.H."/>
            <person name="Li M."/>
        </authorList>
    </citation>
    <scope>NUCLEOTIDE SEQUENCE [LARGE SCALE GENOMIC DNA]</scope>
    <source>
        <strain evidence="4">SpSt-754</strain>
    </source>
</reference>
<evidence type="ECO:0000256" key="1">
    <source>
        <dbReference type="ARBA" id="ARBA00001933"/>
    </source>
</evidence>
<protein>
    <submittedName>
        <fullName evidence="4">D-amino-acid transaminase</fullName>
    </submittedName>
</protein>
<dbReference type="InterPro" id="IPR001544">
    <property type="entry name" value="Aminotrans_IV"/>
</dbReference>
<comment type="cofactor">
    <cofactor evidence="1">
        <name>pyridoxal 5'-phosphate</name>
        <dbReference type="ChEBI" id="CHEBI:597326"/>
    </cofactor>
</comment>
<dbReference type="GO" id="GO:0008652">
    <property type="term" value="P:amino acid biosynthetic process"/>
    <property type="evidence" value="ECO:0007669"/>
    <property type="project" value="UniProtKB-ARBA"/>
</dbReference>
<dbReference type="InterPro" id="IPR036038">
    <property type="entry name" value="Aminotransferase-like"/>
</dbReference>
<dbReference type="PANTHER" id="PTHR42743:SF10">
    <property type="entry name" value="D-ALANINE AMINOTRANSFERASE"/>
    <property type="match status" value="1"/>
</dbReference>
<evidence type="ECO:0000256" key="3">
    <source>
        <dbReference type="ARBA" id="ARBA00022898"/>
    </source>
</evidence>